<evidence type="ECO:0000313" key="2">
    <source>
        <dbReference type="EMBL" id="SFO68406.1"/>
    </source>
</evidence>
<dbReference type="EMBL" id="RBXX01000002">
    <property type="protein sequence ID" value="RKT82055.1"/>
    <property type="molecule type" value="Genomic_DNA"/>
</dbReference>
<dbReference type="STRING" id="455193.SAMN05421805_12194"/>
<proteinExistence type="predicted"/>
<accession>A0A1I5J7M5</accession>
<name>A0A1I5J7M5_9PSEU</name>
<dbReference type="Proteomes" id="UP000199398">
    <property type="component" value="Unassembled WGS sequence"/>
</dbReference>
<dbReference type="Proteomes" id="UP000270697">
    <property type="component" value="Unassembled WGS sequence"/>
</dbReference>
<reference evidence="2 3" key="1">
    <citation type="submission" date="2016-10" db="EMBL/GenBank/DDBJ databases">
        <authorList>
            <person name="de Groot N.N."/>
        </authorList>
    </citation>
    <scope>NUCLEOTIDE SEQUENCE [LARGE SCALE GENOMIC DNA]</scope>
    <source>
        <strain evidence="2 3">CPCC 201259</strain>
    </source>
</reference>
<protein>
    <submittedName>
        <fullName evidence="2">Uncharacterized protein</fullName>
    </submittedName>
</protein>
<reference evidence="1 4" key="2">
    <citation type="submission" date="2018-10" db="EMBL/GenBank/DDBJ databases">
        <title>Sequencing the genomes of 1000 actinobacteria strains.</title>
        <authorList>
            <person name="Klenk H.-P."/>
        </authorList>
    </citation>
    <scope>NUCLEOTIDE SEQUENCE [LARGE SCALE GENOMIC DNA]</scope>
    <source>
        <strain evidence="1 4">DSM 45119</strain>
    </source>
</reference>
<evidence type="ECO:0000313" key="1">
    <source>
        <dbReference type="EMBL" id="RKT82055.1"/>
    </source>
</evidence>
<keyword evidence="4" id="KW-1185">Reference proteome</keyword>
<dbReference type="RefSeq" id="WP_143121769.1">
    <property type="nucleotide sequence ID" value="NZ_FOUP01000021.1"/>
</dbReference>
<evidence type="ECO:0000313" key="4">
    <source>
        <dbReference type="Proteomes" id="UP000270697"/>
    </source>
</evidence>
<dbReference type="AlphaFoldDB" id="A0A1I5J7M5"/>
<gene>
    <name evidence="1" type="ORF">ATL45_0296</name>
    <name evidence="2" type="ORF">SAMN05421805_12194</name>
</gene>
<sequence length="236" mass="27230">MNLPDRIRAHVEELRSAPDIVVTTCEIGSGPPRELSADDIDVISDRWGADAVEGTRDHLLNTDRVHLSWHSVDHYVHGEFALKDLRSCMTGWIVEVEDERLSPDKQELLWELKGLEETPGSGKLTALRVANGAQSRELWFYDMTKARLERLDLDFRSYVDNLLLLKGAPNWQYLFADVDLCDNEFTTRVAQLDRTLEALPILFPDHDYSRLQERYEERCSGSPVFRRHKSPWTPQP</sequence>
<dbReference type="EMBL" id="FOUP01000021">
    <property type="protein sequence ID" value="SFO68406.1"/>
    <property type="molecule type" value="Genomic_DNA"/>
</dbReference>
<organism evidence="2 3">
    <name type="scientific">Saccharopolyspora antimicrobica</name>
    <dbReference type="NCBI Taxonomy" id="455193"/>
    <lineage>
        <taxon>Bacteria</taxon>
        <taxon>Bacillati</taxon>
        <taxon>Actinomycetota</taxon>
        <taxon>Actinomycetes</taxon>
        <taxon>Pseudonocardiales</taxon>
        <taxon>Pseudonocardiaceae</taxon>
        <taxon>Saccharopolyspora</taxon>
    </lineage>
</organism>
<evidence type="ECO:0000313" key="3">
    <source>
        <dbReference type="Proteomes" id="UP000199398"/>
    </source>
</evidence>
<dbReference type="OrthoDB" id="4234970at2"/>